<dbReference type="EMBL" id="JAGQLI010000227">
    <property type="protein sequence ID" value="MCA9379539.1"/>
    <property type="molecule type" value="Genomic_DNA"/>
</dbReference>
<evidence type="ECO:0000256" key="1">
    <source>
        <dbReference type="SAM" id="Phobius"/>
    </source>
</evidence>
<comment type="caution">
    <text evidence="2">The sequence shown here is derived from an EMBL/GenBank/DDBJ whole genome shotgun (WGS) entry which is preliminary data.</text>
</comment>
<feature type="non-terminal residue" evidence="2">
    <location>
        <position position="1"/>
    </location>
</feature>
<gene>
    <name evidence="2" type="ORF">KC640_03855</name>
</gene>
<keyword evidence="1" id="KW-0472">Membrane</keyword>
<name>A0A955I824_9BACT</name>
<dbReference type="AlphaFoldDB" id="A0A955I824"/>
<sequence length="121" mass="13413">LTLVFIGVLLLWVYLVLRAALDVVRSQGDEGMIEGGKKRITNVLMSISILFVFLVGITLIASFFGVGNFWQWPKSFSLCTNSDTYYFRYALEQADSGKTPEQLEAECFGTSKKVGTSGKVN</sequence>
<protein>
    <submittedName>
        <fullName evidence="2">Uncharacterized protein</fullName>
    </submittedName>
</protein>
<evidence type="ECO:0000313" key="3">
    <source>
        <dbReference type="Proteomes" id="UP000760819"/>
    </source>
</evidence>
<reference evidence="2" key="2">
    <citation type="journal article" date="2021" name="Microbiome">
        <title>Successional dynamics and alternative stable states in a saline activated sludge microbial community over 9 years.</title>
        <authorList>
            <person name="Wang Y."/>
            <person name="Ye J."/>
            <person name="Ju F."/>
            <person name="Liu L."/>
            <person name="Boyd J.A."/>
            <person name="Deng Y."/>
            <person name="Parks D.H."/>
            <person name="Jiang X."/>
            <person name="Yin X."/>
            <person name="Woodcroft B.J."/>
            <person name="Tyson G.W."/>
            <person name="Hugenholtz P."/>
            <person name="Polz M.F."/>
            <person name="Zhang T."/>
        </authorList>
    </citation>
    <scope>NUCLEOTIDE SEQUENCE</scope>
    <source>
        <strain evidence="2">HKST-UBA12</strain>
    </source>
</reference>
<proteinExistence type="predicted"/>
<keyword evidence="1" id="KW-1133">Transmembrane helix</keyword>
<evidence type="ECO:0000313" key="2">
    <source>
        <dbReference type="EMBL" id="MCA9379539.1"/>
    </source>
</evidence>
<organism evidence="2 3">
    <name type="scientific">Candidatus Dojkabacteria bacterium</name>
    <dbReference type="NCBI Taxonomy" id="2099670"/>
    <lineage>
        <taxon>Bacteria</taxon>
        <taxon>Candidatus Dojkabacteria</taxon>
    </lineage>
</organism>
<reference evidence="2" key="1">
    <citation type="submission" date="2020-04" db="EMBL/GenBank/DDBJ databases">
        <authorList>
            <person name="Zhang T."/>
        </authorList>
    </citation>
    <scope>NUCLEOTIDE SEQUENCE</scope>
    <source>
        <strain evidence="2">HKST-UBA12</strain>
    </source>
</reference>
<dbReference type="Proteomes" id="UP000760819">
    <property type="component" value="Unassembled WGS sequence"/>
</dbReference>
<feature type="transmembrane region" description="Helical" evidence="1">
    <location>
        <begin position="43"/>
        <end position="66"/>
    </location>
</feature>
<keyword evidence="1" id="KW-0812">Transmembrane</keyword>
<accession>A0A955I824</accession>